<keyword evidence="2" id="KW-0808">Transferase</keyword>
<name>A0A6H1U1G6_9CYAN</name>
<gene>
    <name evidence="2" type="ORF">HCG48_19465</name>
</gene>
<protein>
    <submittedName>
        <fullName evidence="2">Glycosyltransferase</fullName>
    </submittedName>
</protein>
<dbReference type="InterPro" id="IPR001173">
    <property type="entry name" value="Glyco_trans_2-like"/>
</dbReference>
<dbReference type="SUPFAM" id="SSF53448">
    <property type="entry name" value="Nucleotide-diphospho-sugar transferases"/>
    <property type="match status" value="1"/>
</dbReference>
<dbReference type="EMBL" id="CP051167">
    <property type="protein sequence ID" value="QIZ72495.1"/>
    <property type="molecule type" value="Genomic_DNA"/>
</dbReference>
<sequence length="325" mass="36892">MPTVSVITPLYNKAAYIADTIQSILSQTYSDWEMLVVDNGSTDGSWEKAQQIQDSRIRLLHSPKRGPGTARNYGLINSQGEWIQFLDADDLLEPDHLEQQIKVARQNPKADIIVGYWQEFTEQNPAQRFLKNPSGLGKSPQALRDSAIAFAPWAVHAALIRRSALTEEYFWSEELDSFLSEDTAFWFCLLTKCSVAFSNNRGALYRKQTPLCRDDYHNPAKWLEGMKAVTSYNVNFLKSRGERPSARQCEMLMRCFLSAARIARSRRDFSTEREAFARAEKWFSECAKLGGINTLSLRLRGILGLRLSQRLISLHSSLGNISASR</sequence>
<dbReference type="InterPro" id="IPR029044">
    <property type="entry name" value="Nucleotide-diphossugar_trans"/>
</dbReference>
<dbReference type="Gene3D" id="3.90.550.10">
    <property type="entry name" value="Spore Coat Polysaccharide Biosynthesis Protein SpsA, Chain A"/>
    <property type="match status" value="1"/>
</dbReference>
<dbReference type="AlphaFoldDB" id="A0A6H1U1G6"/>
<dbReference type="KEGG" id="oxy:HCG48_19465"/>
<dbReference type="PANTHER" id="PTHR43685">
    <property type="entry name" value="GLYCOSYLTRANSFERASE"/>
    <property type="match status" value="1"/>
</dbReference>
<accession>A0A6H1U1G6</accession>
<evidence type="ECO:0000313" key="3">
    <source>
        <dbReference type="Proteomes" id="UP000500857"/>
    </source>
</evidence>
<dbReference type="CDD" id="cd00761">
    <property type="entry name" value="Glyco_tranf_GTA_type"/>
    <property type="match status" value="1"/>
</dbReference>
<dbReference type="GO" id="GO:0016740">
    <property type="term" value="F:transferase activity"/>
    <property type="evidence" value="ECO:0007669"/>
    <property type="project" value="UniProtKB-KW"/>
</dbReference>
<feature type="domain" description="Glycosyltransferase 2-like" evidence="1">
    <location>
        <begin position="5"/>
        <end position="165"/>
    </location>
</feature>
<dbReference type="PANTHER" id="PTHR43685:SF2">
    <property type="entry name" value="GLYCOSYLTRANSFERASE 2-LIKE DOMAIN-CONTAINING PROTEIN"/>
    <property type="match status" value="1"/>
</dbReference>
<dbReference type="Proteomes" id="UP000500857">
    <property type="component" value="Chromosome"/>
</dbReference>
<dbReference type="InterPro" id="IPR050834">
    <property type="entry name" value="Glycosyltransf_2"/>
</dbReference>
<proteinExistence type="predicted"/>
<reference evidence="2 3" key="1">
    <citation type="submission" date="2020-04" db="EMBL/GenBank/DDBJ databases">
        <authorList>
            <person name="Basu S."/>
            <person name="Maruthanayagam V."/>
            <person name="Chakraborty S."/>
            <person name="Pramanik A."/>
            <person name="Mukherjee J."/>
            <person name="Brink B."/>
        </authorList>
    </citation>
    <scope>NUCLEOTIDE SEQUENCE [LARGE SCALE GENOMIC DNA]</scope>
    <source>
        <strain evidence="2 3">AP17</strain>
    </source>
</reference>
<evidence type="ECO:0000313" key="2">
    <source>
        <dbReference type="EMBL" id="QIZ72495.1"/>
    </source>
</evidence>
<dbReference type="RefSeq" id="WP_168570643.1">
    <property type="nucleotide sequence ID" value="NZ_CP051167.1"/>
</dbReference>
<organism evidence="2 3">
    <name type="scientific">Oxynema aestuarii AP17</name>
    <dbReference type="NCBI Taxonomy" id="2064643"/>
    <lineage>
        <taxon>Bacteria</taxon>
        <taxon>Bacillati</taxon>
        <taxon>Cyanobacteriota</taxon>
        <taxon>Cyanophyceae</taxon>
        <taxon>Oscillatoriophycideae</taxon>
        <taxon>Oscillatoriales</taxon>
        <taxon>Oscillatoriaceae</taxon>
        <taxon>Oxynema</taxon>
        <taxon>Oxynema aestuarii</taxon>
    </lineage>
</organism>
<keyword evidence="3" id="KW-1185">Reference proteome</keyword>
<evidence type="ECO:0000259" key="1">
    <source>
        <dbReference type="Pfam" id="PF00535"/>
    </source>
</evidence>
<dbReference type="Pfam" id="PF00535">
    <property type="entry name" value="Glycos_transf_2"/>
    <property type="match status" value="1"/>
</dbReference>